<dbReference type="Pfam" id="PF23232">
    <property type="entry name" value="AAA_lid_13"/>
    <property type="match status" value="1"/>
</dbReference>
<name>M7SX76_EUTLA</name>
<dbReference type="AlphaFoldDB" id="M7SX76"/>
<gene>
    <name evidence="3" type="ORF">UCREL1_10909</name>
</gene>
<feature type="region of interest" description="Disordered" evidence="1">
    <location>
        <begin position="322"/>
        <end position="424"/>
    </location>
</feature>
<dbReference type="Gene3D" id="3.40.50.300">
    <property type="entry name" value="P-loop containing nucleotide triphosphate hydrolases"/>
    <property type="match status" value="1"/>
</dbReference>
<dbReference type="HOGENOM" id="CLU_004471_2_3_1"/>
<dbReference type="EMBL" id="KB707488">
    <property type="protein sequence ID" value="EMR62156.1"/>
    <property type="molecule type" value="Genomic_DNA"/>
</dbReference>
<feature type="compositionally biased region" description="Acidic residues" evidence="1">
    <location>
        <begin position="396"/>
        <end position="417"/>
    </location>
</feature>
<reference evidence="4" key="1">
    <citation type="journal article" date="2013" name="Genome Announc.">
        <title>Draft genome sequence of the grapevine dieback fungus Eutypa lata UCR-EL1.</title>
        <authorList>
            <person name="Blanco-Ulate B."/>
            <person name="Rolshausen P.E."/>
            <person name="Cantu D."/>
        </authorList>
    </citation>
    <scope>NUCLEOTIDE SEQUENCE [LARGE SCALE GENOMIC DNA]</scope>
    <source>
        <strain evidence="4">UCR-EL1</strain>
    </source>
</reference>
<proteinExistence type="predicted"/>
<dbReference type="SUPFAM" id="SSF52540">
    <property type="entry name" value="P-loop containing nucleoside triphosphate hydrolases"/>
    <property type="match status" value="1"/>
</dbReference>
<feature type="domain" description="AAA+ ATPase lid" evidence="2">
    <location>
        <begin position="201"/>
        <end position="322"/>
    </location>
</feature>
<dbReference type="InterPro" id="IPR056599">
    <property type="entry name" value="AAA_lid_fung"/>
</dbReference>
<dbReference type="OrthoDB" id="10042665at2759"/>
<accession>M7SX76</accession>
<dbReference type="eggNOG" id="KOG0742">
    <property type="taxonomic scope" value="Eukaryota"/>
</dbReference>
<evidence type="ECO:0000313" key="3">
    <source>
        <dbReference type="EMBL" id="EMR62156.1"/>
    </source>
</evidence>
<dbReference type="KEGG" id="ela:UCREL1_10909"/>
<dbReference type="PANTHER" id="PTHR46411:SF2">
    <property type="entry name" value="AAA+ ATPASE DOMAIN-CONTAINING PROTEIN"/>
    <property type="match status" value="1"/>
</dbReference>
<organism evidence="3 4">
    <name type="scientific">Eutypa lata (strain UCR-EL1)</name>
    <name type="common">Grapevine dieback disease fungus</name>
    <name type="synonym">Eutypa armeniacae</name>
    <dbReference type="NCBI Taxonomy" id="1287681"/>
    <lineage>
        <taxon>Eukaryota</taxon>
        <taxon>Fungi</taxon>
        <taxon>Dikarya</taxon>
        <taxon>Ascomycota</taxon>
        <taxon>Pezizomycotina</taxon>
        <taxon>Sordariomycetes</taxon>
        <taxon>Xylariomycetidae</taxon>
        <taxon>Xylariales</taxon>
        <taxon>Diatrypaceae</taxon>
        <taxon>Eutypa</taxon>
    </lineage>
</organism>
<sequence>MLFDHEVDEKIMEGYMASSHPFAEPVHFELVQDSVEHLQLFPYRIPAFVFRTRAYAHIDIEKVADIDKSGEARDTGFDDLIIPQGHRDLLIALVQNHATGGNVEVDIEELQKTSTQIEIVRGKGRGLIILLHGPPGSDEADVFLMRRDWKDMDRNALVSVFLRELEYYAGILFLTTNRVGVIDEAFKSRIHISLRYPRIQRHETRQIWDNILNRIERNNKVARIKVKFDRASLWEFADKHYRKNEESETTWNGRQIRNAFQTAIALGHYEREKKLKAAGMTAEDAAQRGQKTWMAVRLTKANFRNIAKTASEFDDYLASVRGPDSSLAKENQLRDDTHELLYSTPVTTRRGHGAGIRATATNSRGNFGYLTPSPGKSPAAKSSDGFSPSKRSANDNDNESDDDEDDEDDDDDDDDISNEIFSNE</sequence>
<evidence type="ECO:0000313" key="4">
    <source>
        <dbReference type="Proteomes" id="UP000012174"/>
    </source>
</evidence>
<dbReference type="PANTHER" id="PTHR46411">
    <property type="entry name" value="FAMILY ATPASE, PUTATIVE-RELATED"/>
    <property type="match status" value="1"/>
</dbReference>
<evidence type="ECO:0000256" key="1">
    <source>
        <dbReference type="SAM" id="MobiDB-lite"/>
    </source>
</evidence>
<evidence type="ECO:0000259" key="2">
    <source>
        <dbReference type="Pfam" id="PF23232"/>
    </source>
</evidence>
<keyword evidence="4" id="KW-1185">Reference proteome</keyword>
<dbReference type="InterPro" id="IPR027417">
    <property type="entry name" value="P-loop_NTPase"/>
</dbReference>
<feature type="compositionally biased region" description="Low complexity" evidence="1">
    <location>
        <begin position="372"/>
        <end position="383"/>
    </location>
</feature>
<protein>
    <submittedName>
        <fullName evidence="3">Putative atpase family aaa domain-containing protein 3b protein</fullName>
    </submittedName>
</protein>
<dbReference type="Proteomes" id="UP000012174">
    <property type="component" value="Unassembled WGS sequence"/>
</dbReference>